<evidence type="ECO:0000256" key="1">
    <source>
        <dbReference type="SAM" id="MobiDB-lite"/>
    </source>
</evidence>
<accession>A0AA38BSV7</accession>
<protein>
    <submittedName>
        <fullName evidence="2">Uncharacterized protein</fullName>
    </submittedName>
</protein>
<sequence length="223" mass="25432">LWGIVSGKDAPPTDDDLLEKYEKDDVKALMLITLSLSDEVQPYIREATASSQAWSALCTIYEAKNLTTKLQLQKKIHTMSMHDGELVEAFLRHVAELRAELSALGELVDDKLLVPLTLRSLPSWFRTLITTLTITQQEVSFATLVNYLQQEEAMQNVQEAFEDKALIMRQKHKPRKGQSAPQNQKQHAQQPSSQRPPQRPPQKQHNHKADRWCHICSTDTHTT</sequence>
<feature type="region of interest" description="Disordered" evidence="1">
    <location>
        <begin position="170"/>
        <end position="223"/>
    </location>
</feature>
<comment type="caution">
    <text evidence="2">The sequence shown here is derived from an EMBL/GenBank/DDBJ whole genome shotgun (WGS) entry which is preliminary data.</text>
</comment>
<gene>
    <name evidence="2" type="ORF">KI387_033547</name>
</gene>
<dbReference type="EMBL" id="JAHRHJ020003813">
    <property type="protein sequence ID" value="KAH9289430.1"/>
    <property type="molecule type" value="Genomic_DNA"/>
</dbReference>
<keyword evidence="3" id="KW-1185">Reference proteome</keyword>
<feature type="non-terminal residue" evidence="2">
    <location>
        <position position="1"/>
    </location>
</feature>
<evidence type="ECO:0000313" key="2">
    <source>
        <dbReference type="EMBL" id="KAH9289430.1"/>
    </source>
</evidence>
<name>A0AA38BSV7_TAXCH</name>
<feature type="non-terminal residue" evidence="2">
    <location>
        <position position="223"/>
    </location>
</feature>
<evidence type="ECO:0000313" key="3">
    <source>
        <dbReference type="Proteomes" id="UP000824469"/>
    </source>
</evidence>
<feature type="compositionally biased region" description="Polar residues" evidence="1">
    <location>
        <begin position="179"/>
        <end position="188"/>
    </location>
</feature>
<proteinExistence type="predicted"/>
<dbReference type="AlphaFoldDB" id="A0AA38BSV7"/>
<dbReference type="OMA" id="IWETFIT"/>
<dbReference type="Pfam" id="PF14223">
    <property type="entry name" value="Retrotran_gag_2"/>
    <property type="match status" value="1"/>
</dbReference>
<dbReference type="Proteomes" id="UP000824469">
    <property type="component" value="Unassembled WGS sequence"/>
</dbReference>
<dbReference type="PANTHER" id="PTHR47481">
    <property type="match status" value="1"/>
</dbReference>
<organism evidence="2 3">
    <name type="scientific">Taxus chinensis</name>
    <name type="common">Chinese yew</name>
    <name type="synonym">Taxus wallichiana var. chinensis</name>
    <dbReference type="NCBI Taxonomy" id="29808"/>
    <lineage>
        <taxon>Eukaryota</taxon>
        <taxon>Viridiplantae</taxon>
        <taxon>Streptophyta</taxon>
        <taxon>Embryophyta</taxon>
        <taxon>Tracheophyta</taxon>
        <taxon>Spermatophyta</taxon>
        <taxon>Pinopsida</taxon>
        <taxon>Pinidae</taxon>
        <taxon>Conifers II</taxon>
        <taxon>Cupressales</taxon>
        <taxon>Taxaceae</taxon>
        <taxon>Taxus</taxon>
    </lineage>
</organism>
<reference evidence="2 3" key="1">
    <citation type="journal article" date="2021" name="Nat. Plants">
        <title>The Taxus genome provides insights into paclitaxel biosynthesis.</title>
        <authorList>
            <person name="Xiong X."/>
            <person name="Gou J."/>
            <person name="Liao Q."/>
            <person name="Li Y."/>
            <person name="Zhou Q."/>
            <person name="Bi G."/>
            <person name="Li C."/>
            <person name="Du R."/>
            <person name="Wang X."/>
            <person name="Sun T."/>
            <person name="Guo L."/>
            <person name="Liang H."/>
            <person name="Lu P."/>
            <person name="Wu Y."/>
            <person name="Zhang Z."/>
            <person name="Ro D.K."/>
            <person name="Shang Y."/>
            <person name="Huang S."/>
            <person name="Yan J."/>
        </authorList>
    </citation>
    <scope>NUCLEOTIDE SEQUENCE [LARGE SCALE GENOMIC DNA]</scope>
    <source>
        <strain evidence="2">Ta-2019</strain>
    </source>
</reference>
<dbReference type="PANTHER" id="PTHR47481:SF7">
    <property type="entry name" value="CCHC-TYPE DOMAIN-CONTAINING PROTEIN"/>
    <property type="match status" value="1"/>
</dbReference>